<dbReference type="InterPro" id="IPR037050">
    <property type="entry name" value="DUF1254_sf"/>
</dbReference>
<evidence type="ECO:0008006" key="5">
    <source>
        <dbReference type="Google" id="ProtNLM"/>
    </source>
</evidence>
<gene>
    <name evidence="3" type="ORF">DEJ46_37840</name>
</gene>
<dbReference type="Pfam" id="PF06863">
    <property type="entry name" value="DUF1254"/>
    <property type="match status" value="1"/>
</dbReference>
<dbReference type="Gene3D" id="1.10.3360.10">
    <property type="entry name" value="VPA0735-like domain"/>
    <property type="match status" value="1"/>
</dbReference>
<dbReference type="Pfam" id="PF06742">
    <property type="entry name" value="DUF1214"/>
    <property type="match status" value="1"/>
</dbReference>
<feature type="domain" description="DUF1214" evidence="1">
    <location>
        <begin position="320"/>
        <end position="426"/>
    </location>
</feature>
<organism evidence="3 4">
    <name type="scientific">Streptomyces venezuelae</name>
    <dbReference type="NCBI Taxonomy" id="54571"/>
    <lineage>
        <taxon>Bacteria</taxon>
        <taxon>Bacillati</taxon>
        <taxon>Actinomycetota</taxon>
        <taxon>Actinomycetes</taxon>
        <taxon>Kitasatosporales</taxon>
        <taxon>Streptomycetaceae</taxon>
        <taxon>Streptomyces</taxon>
    </lineage>
</organism>
<evidence type="ECO:0000313" key="3">
    <source>
        <dbReference type="EMBL" id="QES25031.1"/>
    </source>
</evidence>
<evidence type="ECO:0000259" key="2">
    <source>
        <dbReference type="Pfam" id="PF06863"/>
    </source>
</evidence>
<accession>A0A5P2B767</accession>
<dbReference type="OrthoDB" id="40820at2"/>
<name>A0A5P2B767_STRVZ</name>
<dbReference type="Gene3D" id="2.60.40.1610">
    <property type="entry name" value="Domain of unknown function DUF1254"/>
    <property type="match status" value="1"/>
</dbReference>
<dbReference type="PANTHER" id="PTHR36509">
    <property type="entry name" value="BLL3101 PROTEIN"/>
    <property type="match status" value="1"/>
</dbReference>
<evidence type="ECO:0000313" key="4">
    <source>
        <dbReference type="Proteomes" id="UP000324106"/>
    </source>
</evidence>
<dbReference type="PANTHER" id="PTHR36509:SF2">
    <property type="entry name" value="BLL3101 PROTEIN"/>
    <property type="match status" value="1"/>
</dbReference>
<dbReference type="Proteomes" id="UP000324106">
    <property type="component" value="Chromosome"/>
</dbReference>
<dbReference type="SUPFAM" id="SSF160935">
    <property type="entry name" value="VPA0735-like"/>
    <property type="match status" value="1"/>
</dbReference>
<dbReference type="RefSeq" id="WP_150273643.1">
    <property type="nucleotide sequence ID" value="NZ_CP029194.1"/>
</dbReference>
<reference evidence="3 4" key="1">
    <citation type="submission" date="2018-05" db="EMBL/GenBank/DDBJ databases">
        <title>Streptomyces venezuelae.</title>
        <authorList>
            <person name="Kim W."/>
            <person name="Lee N."/>
            <person name="Cho B.-K."/>
        </authorList>
    </citation>
    <scope>NUCLEOTIDE SEQUENCE [LARGE SCALE GENOMIC DNA]</scope>
    <source>
        <strain evidence="3 4">ATCC 15068</strain>
    </source>
</reference>
<dbReference type="Gene3D" id="2.60.120.600">
    <property type="entry name" value="Domain of unknown function DUF1214, C-terminal domain"/>
    <property type="match status" value="1"/>
</dbReference>
<dbReference type="InterPro" id="IPR010621">
    <property type="entry name" value="DUF1214"/>
</dbReference>
<protein>
    <recommendedName>
        <fullName evidence="5">DUF1254 domain-containing protein</fullName>
    </recommendedName>
</protein>
<dbReference type="InterPro" id="IPR010679">
    <property type="entry name" value="DUF1254"/>
</dbReference>
<feature type="domain" description="DUF1254" evidence="2">
    <location>
        <begin position="45"/>
        <end position="175"/>
    </location>
</feature>
<evidence type="ECO:0000259" key="1">
    <source>
        <dbReference type="Pfam" id="PF06742"/>
    </source>
</evidence>
<dbReference type="InterPro" id="IPR037049">
    <property type="entry name" value="DUF1214_C_sf"/>
</dbReference>
<proteinExistence type="predicted"/>
<sequence>MTDESMEKPATEAWIYGYPLVTAALTKDSMTAVPARDDARRKAPVNQFCYMRATPDASFTEVVSPNADTLYSSAWLDLSDQPLVLTLPDFGDRFWMVPILDAWSNVCAVVGRREYGPSAGPFLIVGPSWSGATPPGLTLLKSPTAVNWIIARYATSGPSDFPAVNKLQDETRLIPLSRWTGDPADYSPPTDVPVSAGVDTTTAPVDQVHALGGREYFTLLNRMMVDNPPDPADAPVLGRLAKLGIAPGASLDDLSAQQLAALEAGARRGPETLRDLLEQAESVNTGGWAVHRGLGGYGTDYAKRAVITLVGYGANLDADALYPHATADADGRPLDGAHSYVLHFDADQIPPVDGFWSLTMMNERHLFADNALNRYAIGDRSGMRSNPDGSLDVYVQHDHPGPDREGNWLPAPAGRFNVFLRLYWPRRPALTGDWTPPALQRTS</sequence>
<dbReference type="EMBL" id="CP029194">
    <property type="protein sequence ID" value="QES25031.1"/>
    <property type="molecule type" value="Genomic_DNA"/>
</dbReference>
<dbReference type="AlphaFoldDB" id="A0A5P2B767"/>